<reference evidence="1 2" key="1">
    <citation type="submission" date="2017-12" db="EMBL/GenBank/DDBJ databases">
        <title>Comparative genomics of Botrytis spp.</title>
        <authorList>
            <person name="Valero-Jimenez C.A."/>
            <person name="Tapia P."/>
            <person name="Veloso J."/>
            <person name="Silva-Moreno E."/>
            <person name="Staats M."/>
            <person name="Valdes J.H."/>
            <person name="Van Kan J.A.L."/>
        </authorList>
    </citation>
    <scope>NUCLEOTIDE SEQUENCE [LARGE SCALE GENOMIC DNA]</scope>
    <source>
        <strain evidence="1 2">Bp0003</strain>
    </source>
</reference>
<dbReference type="Proteomes" id="UP000297910">
    <property type="component" value="Unassembled WGS sequence"/>
</dbReference>
<evidence type="ECO:0000313" key="2">
    <source>
        <dbReference type="Proteomes" id="UP000297910"/>
    </source>
</evidence>
<keyword evidence="2" id="KW-1185">Reference proteome</keyword>
<name>A0A4Z1FXZ0_9HELO</name>
<dbReference type="AlphaFoldDB" id="A0A4Z1FXZ0"/>
<accession>A0A4Z1FXZ0</accession>
<gene>
    <name evidence="1" type="ORF">BPAE_0012g00690</name>
</gene>
<dbReference type="EMBL" id="PQXI01000012">
    <property type="protein sequence ID" value="TGO29714.1"/>
    <property type="molecule type" value="Genomic_DNA"/>
</dbReference>
<evidence type="ECO:0000313" key="1">
    <source>
        <dbReference type="EMBL" id="TGO29714.1"/>
    </source>
</evidence>
<protein>
    <submittedName>
        <fullName evidence="1">Uncharacterized protein</fullName>
    </submittedName>
</protein>
<proteinExistence type="predicted"/>
<comment type="caution">
    <text evidence="1">The sequence shown here is derived from an EMBL/GenBank/DDBJ whole genome shotgun (WGS) entry which is preliminary data.</text>
</comment>
<sequence length="68" mass="7816">MYSEEMHLTGFTLQSYVVPILSSTCEIAWAHLWRVNVHAGQLSSRNDLDLPEMVSYQDYVLNVDVLTK</sequence>
<organism evidence="1 2">
    <name type="scientific">Botrytis paeoniae</name>
    <dbReference type="NCBI Taxonomy" id="278948"/>
    <lineage>
        <taxon>Eukaryota</taxon>
        <taxon>Fungi</taxon>
        <taxon>Dikarya</taxon>
        <taxon>Ascomycota</taxon>
        <taxon>Pezizomycotina</taxon>
        <taxon>Leotiomycetes</taxon>
        <taxon>Helotiales</taxon>
        <taxon>Sclerotiniaceae</taxon>
        <taxon>Botrytis</taxon>
    </lineage>
</organism>